<sequence length="121" mass="13597">MSSSLRVFLTLTYFFVASSMFNHGSPRPYRYCSEGCCPHEFCAFQKICYPKMHCEYGCPDGSCEKGICMPQKPCHENSECTTAHACATNFNLGYRTCQYNLDIGSTLCVDRNGNPNLKYGP</sequence>
<keyword evidence="3" id="KW-1185">Reference proteome</keyword>
<comment type="caution">
    <text evidence="2">The sequence shown here is derived from an EMBL/GenBank/DDBJ whole genome shotgun (WGS) entry which is preliminary data.</text>
</comment>
<name>A0ABD3WXR7_SINWO</name>
<evidence type="ECO:0000313" key="2">
    <source>
        <dbReference type="EMBL" id="KAL3877360.1"/>
    </source>
</evidence>
<protein>
    <submittedName>
        <fullName evidence="2">Uncharacterized protein</fullName>
    </submittedName>
</protein>
<dbReference type="AlphaFoldDB" id="A0ABD3WXR7"/>
<keyword evidence="1" id="KW-0732">Signal</keyword>
<accession>A0ABD3WXR7</accession>
<reference evidence="2 3" key="1">
    <citation type="submission" date="2024-11" db="EMBL/GenBank/DDBJ databases">
        <title>Chromosome-level genome assembly of the freshwater bivalve Anodonta woodiana.</title>
        <authorList>
            <person name="Chen X."/>
        </authorList>
    </citation>
    <scope>NUCLEOTIDE SEQUENCE [LARGE SCALE GENOMIC DNA]</scope>
    <source>
        <strain evidence="2">MN2024</strain>
        <tissue evidence="2">Gills</tissue>
    </source>
</reference>
<feature type="chain" id="PRO_5044858820" evidence="1">
    <location>
        <begin position="20"/>
        <end position="121"/>
    </location>
</feature>
<feature type="signal peptide" evidence="1">
    <location>
        <begin position="1"/>
        <end position="19"/>
    </location>
</feature>
<evidence type="ECO:0000313" key="3">
    <source>
        <dbReference type="Proteomes" id="UP001634394"/>
    </source>
</evidence>
<dbReference type="Proteomes" id="UP001634394">
    <property type="component" value="Unassembled WGS sequence"/>
</dbReference>
<dbReference type="EMBL" id="JBJQND010000005">
    <property type="protein sequence ID" value="KAL3877360.1"/>
    <property type="molecule type" value="Genomic_DNA"/>
</dbReference>
<evidence type="ECO:0000256" key="1">
    <source>
        <dbReference type="SAM" id="SignalP"/>
    </source>
</evidence>
<proteinExistence type="predicted"/>
<organism evidence="2 3">
    <name type="scientific">Sinanodonta woodiana</name>
    <name type="common">Chinese pond mussel</name>
    <name type="synonym">Anodonta woodiana</name>
    <dbReference type="NCBI Taxonomy" id="1069815"/>
    <lineage>
        <taxon>Eukaryota</taxon>
        <taxon>Metazoa</taxon>
        <taxon>Spiralia</taxon>
        <taxon>Lophotrochozoa</taxon>
        <taxon>Mollusca</taxon>
        <taxon>Bivalvia</taxon>
        <taxon>Autobranchia</taxon>
        <taxon>Heteroconchia</taxon>
        <taxon>Palaeoheterodonta</taxon>
        <taxon>Unionida</taxon>
        <taxon>Unionoidea</taxon>
        <taxon>Unionidae</taxon>
        <taxon>Unioninae</taxon>
        <taxon>Sinanodonta</taxon>
    </lineage>
</organism>
<gene>
    <name evidence="2" type="ORF">ACJMK2_035082</name>
</gene>